<keyword evidence="6" id="KW-1185">Reference proteome</keyword>
<feature type="region of interest" description="Disordered" evidence="2">
    <location>
        <begin position="762"/>
        <end position="831"/>
    </location>
</feature>
<dbReference type="EMBL" id="WIXP02000006">
    <property type="protein sequence ID" value="KAF6209149.1"/>
    <property type="molecule type" value="Genomic_DNA"/>
</dbReference>
<feature type="transmembrane region" description="Helical" evidence="3">
    <location>
        <begin position="30"/>
        <end position="53"/>
    </location>
</feature>
<gene>
    <name evidence="5" type="ORF">GE061_014893</name>
</gene>
<feature type="transmembrane region" description="Helical" evidence="3">
    <location>
        <begin position="371"/>
        <end position="395"/>
    </location>
</feature>
<feature type="compositionally biased region" description="Low complexity" evidence="2">
    <location>
        <begin position="146"/>
        <end position="156"/>
    </location>
</feature>
<feature type="transmembrane region" description="Helical" evidence="3">
    <location>
        <begin position="74"/>
        <end position="99"/>
    </location>
</feature>
<feature type="compositionally biased region" description="Low complexity" evidence="2">
    <location>
        <begin position="254"/>
        <end position="269"/>
    </location>
</feature>
<dbReference type="PROSITE" id="PS50158">
    <property type="entry name" value="ZF_CCHC"/>
    <property type="match status" value="1"/>
</dbReference>
<keyword evidence="3" id="KW-0812">Transmembrane</keyword>
<proteinExistence type="predicted"/>
<reference evidence="5" key="1">
    <citation type="journal article" date="2021" name="Mol. Ecol. Resour.">
        <title>Apolygus lucorum genome provides insights into omnivorousness and mesophyll feeding.</title>
        <authorList>
            <person name="Liu Y."/>
            <person name="Liu H."/>
            <person name="Wang H."/>
            <person name="Huang T."/>
            <person name="Liu B."/>
            <person name="Yang B."/>
            <person name="Yin L."/>
            <person name="Li B."/>
            <person name="Zhang Y."/>
            <person name="Zhang S."/>
            <person name="Jiang F."/>
            <person name="Zhang X."/>
            <person name="Ren Y."/>
            <person name="Wang B."/>
            <person name="Wang S."/>
            <person name="Lu Y."/>
            <person name="Wu K."/>
            <person name="Fan W."/>
            <person name="Wang G."/>
        </authorList>
    </citation>
    <scope>NUCLEOTIDE SEQUENCE</scope>
    <source>
        <strain evidence="5">12Hb</strain>
    </source>
</reference>
<dbReference type="OrthoDB" id="6629788at2759"/>
<evidence type="ECO:0000256" key="2">
    <source>
        <dbReference type="SAM" id="MobiDB-lite"/>
    </source>
</evidence>
<sequence length="914" mass="101693">MPLTAQKLKDESSSVIREATPVGGGFAGFFSLQAGSVLASMAIFGVALITLFYNLSAPNDNFDGTMNIVQYFVVYSYVTMALIGTIIVSTTAFLLGFLFHSEKSKMAVDRCYFHHSHNNLLVLGVDFVFHPDSRVLQLFMHRGSMTSNGTSTNSTTPDDRNKTISGSAIDLDNGVTIPNNATRPFVIDDCSPLTIKNQDLIRELHNLKPIEKLKKKKPTDPHDDDDNPETKIDNDLYPDQSEDGEPSPRILTESSSSTSDAQTISETTTNSVTLTTSEVTTTVLTTVVVTTTEAVTTVNSSKLPGARSINNGKLQQYSQLNINNDRNNQYPPIPKRVPEETQRRRDRLWAVKSYMSSQEIIYTDDMYGGNLAMSIISFIAFTVFAVYGIICMFYLHKRLKKRQREKRQQEEEDAASDVSYGRSFTLSTGNLSVEFVSEKSGLVELSNLPVCLPVFVGNMALQPAGIKPFDGTGYSNWEFRVRLLLEQNGVERTITDDKPTDAKVLELFTAQDVKARGIIVQCLADNMLVMAREKTSAKSMWECFKRTFSTSGTVALVRLQRDFRNLAFNGSKPLREFLHEYEQLVTSLRAAGGNLEDKEVITTLLAIMPKDFDSVTTAIDILLSKESDARLVTLDFVKNKLLMEESRQEDRKSELSTIKDGDQQVFYSSGRRRGRVSRGRGRGNFGHSRGSSQMSRDTKTDANNREYFPFKCYKCGKTGHRRQHCVQRRVNMASHEDEEEVVTFMTAIKNAKATRTFVVEEVVEQSPPEDELSTDGESTSSEDSTSSDEEKDPEMKSPKFGTPSGGPSPKRKRKPPSWLKDYVTSGSSGGPKKCLDMNSMMALSAGCLPSEIPRNFKEAVASGWESAIKSFVDNELVITQLEHLRNPILVGGLLPVVALTSDWLGKHLKPYIGL</sequence>
<evidence type="ECO:0000256" key="3">
    <source>
        <dbReference type="SAM" id="Phobius"/>
    </source>
</evidence>
<dbReference type="PANTHER" id="PTHR47481">
    <property type="match status" value="1"/>
</dbReference>
<feature type="compositionally biased region" description="Acidic residues" evidence="2">
    <location>
        <begin position="762"/>
        <end position="774"/>
    </location>
</feature>
<protein>
    <recommendedName>
        <fullName evidence="4">CCHC-type domain-containing protein</fullName>
    </recommendedName>
</protein>
<evidence type="ECO:0000313" key="5">
    <source>
        <dbReference type="EMBL" id="KAF6209149.1"/>
    </source>
</evidence>
<comment type="caution">
    <text evidence="5">The sequence shown here is derived from an EMBL/GenBank/DDBJ whole genome shotgun (WGS) entry which is preliminary data.</text>
</comment>
<feature type="region of interest" description="Disordered" evidence="2">
    <location>
        <begin position="146"/>
        <end position="175"/>
    </location>
</feature>
<keyword evidence="1" id="KW-0479">Metal-binding</keyword>
<evidence type="ECO:0000256" key="1">
    <source>
        <dbReference type="PROSITE-ProRule" id="PRU00047"/>
    </source>
</evidence>
<feature type="compositionally biased region" description="Low complexity" evidence="2">
    <location>
        <begin position="775"/>
        <end position="784"/>
    </location>
</feature>
<accession>A0A8S9XKK9</accession>
<keyword evidence="1" id="KW-0862">Zinc</keyword>
<evidence type="ECO:0000259" key="4">
    <source>
        <dbReference type="PROSITE" id="PS50158"/>
    </source>
</evidence>
<dbReference type="AlphaFoldDB" id="A0A8S9XKK9"/>
<name>A0A8S9XKK9_APOLU</name>
<feature type="domain" description="CCHC-type" evidence="4">
    <location>
        <begin position="711"/>
        <end position="725"/>
    </location>
</feature>
<organism evidence="5 6">
    <name type="scientific">Apolygus lucorum</name>
    <name type="common">Small green plant bug</name>
    <name type="synonym">Lygocoris lucorum</name>
    <dbReference type="NCBI Taxonomy" id="248454"/>
    <lineage>
        <taxon>Eukaryota</taxon>
        <taxon>Metazoa</taxon>
        <taxon>Ecdysozoa</taxon>
        <taxon>Arthropoda</taxon>
        <taxon>Hexapoda</taxon>
        <taxon>Insecta</taxon>
        <taxon>Pterygota</taxon>
        <taxon>Neoptera</taxon>
        <taxon>Paraneoptera</taxon>
        <taxon>Hemiptera</taxon>
        <taxon>Heteroptera</taxon>
        <taxon>Panheteroptera</taxon>
        <taxon>Cimicomorpha</taxon>
        <taxon>Miridae</taxon>
        <taxon>Mirini</taxon>
        <taxon>Apolygus</taxon>
    </lineage>
</organism>
<feature type="region of interest" description="Disordered" evidence="2">
    <location>
        <begin position="669"/>
        <end position="701"/>
    </location>
</feature>
<dbReference type="InterPro" id="IPR001878">
    <property type="entry name" value="Znf_CCHC"/>
</dbReference>
<evidence type="ECO:0000313" key="6">
    <source>
        <dbReference type="Proteomes" id="UP000466442"/>
    </source>
</evidence>
<feature type="compositionally biased region" description="Basic residues" evidence="2">
    <location>
        <begin position="670"/>
        <end position="681"/>
    </location>
</feature>
<dbReference type="Pfam" id="PF14223">
    <property type="entry name" value="Retrotran_gag_2"/>
    <property type="match status" value="1"/>
</dbReference>
<dbReference type="Proteomes" id="UP000466442">
    <property type="component" value="Unassembled WGS sequence"/>
</dbReference>
<dbReference type="GO" id="GO:0003676">
    <property type="term" value="F:nucleic acid binding"/>
    <property type="evidence" value="ECO:0007669"/>
    <property type="project" value="InterPro"/>
</dbReference>
<keyword evidence="3" id="KW-1133">Transmembrane helix</keyword>
<keyword evidence="1" id="KW-0863">Zinc-finger</keyword>
<keyword evidence="3" id="KW-0472">Membrane</keyword>
<feature type="region of interest" description="Disordered" evidence="2">
    <location>
        <begin position="212"/>
        <end position="269"/>
    </location>
</feature>
<dbReference type="PANTHER" id="PTHR47481:SF10">
    <property type="entry name" value="COPIA-LIKE POLYPROTEIN_RETROTRANSPOSON"/>
    <property type="match status" value="1"/>
</dbReference>
<dbReference type="GO" id="GO:0008270">
    <property type="term" value="F:zinc ion binding"/>
    <property type="evidence" value="ECO:0007669"/>
    <property type="project" value="UniProtKB-KW"/>
</dbReference>